<dbReference type="InterPro" id="IPR029039">
    <property type="entry name" value="Flavoprotein-like_sf"/>
</dbReference>
<protein>
    <submittedName>
        <fullName evidence="4">Iron-sulfur flavoprotein</fullName>
    </submittedName>
</protein>
<name>A0A0W8G7U1_9ZZZZ</name>
<dbReference type="EMBL" id="LNQE01000118">
    <property type="protein sequence ID" value="KUG29221.1"/>
    <property type="molecule type" value="Genomic_DNA"/>
</dbReference>
<comment type="caution">
    <text evidence="4">The sequence shown here is derived from an EMBL/GenBank/DDBJ whole genome shotgun (WGS) entry which is preliminary data.</text>
</comment>
<dbReference type="InterPro" id="IPR005025">
    <property type="entry name" value="FMN_Rdtase-like_dom"/>
</dbReference>
<dbReference type="SUPFAM" id="SSF52218">
    <property type="entry name" value="Flavoproteins"/>
    <property type="match status" value="1"/>
</dbReference>
<accession>A0A0W8G7U1</accession>
<evidence type="ECO:0000313" key="4">
    <source>
        <dbReference type="EMBL" id="KUG29221.1"/>
    </source>
</evidence>
<reference evidence="4" key="1">
    <citation type="journal article" date="2015" name="Proc. Natl. Acad. Sci. U.S.A.">
        <title>Networks of energetic and metabolic interactions define dynamics in microbial communities.</title>
        <authorList>
            <person name="Embree M."/>
            <person name="Liu J.K."/>
            <person name="Al-Bassam M.M."/>
            <person name="Zengler K."/>
        </authorList>
    </citation>
    <scope>NUCLEOTIDE SEQUENCE</scope>
</reference>
<sequence>MHVLAIMGSPRTGRATDHLADQAISGVREANPGASVHKVRLGELRIGACRNCLVCRDNLEAVPYAPCVQQDDMTPLLDDLARCDALIVATPVHMGNVTSLVMAFLERLCWTFAKPTGRVLTVRGCPVPRTAKKRTAAIIVVSGLVPPFLRRFCDDATGLVRSTLRDSLNCRTVGSLYAGAVERRGTDVYADAARRLGRAVVS</sequence>
<dbReference type="PANTHER" id="PTHR43278">
    <property type="entry name" value="NAD(P)H-DEPENDENT FMN-CONTAINING OXIDOREDUCTASE YWQN-RELATED"/>
    <property type="match status" value="1"/>
</dbReference>
<keyword evidence="2" id="KW-0288">FMN</keyword>
<organism evidence="4">
    <name type="scientific">hydrocarbon metagenome</name>
    <dbReference type="NCBI Taxonomy" id="938273"/>
    <lineage>
        <taxon>unclassified sequences</taxon>
        <taxon>metagenomes</taxon>
        <taxon>ecological metagenomes</taxon>
    </lineage>
</organism>
<dbReference type="PANTHER" id="PTHR43278:SF2">
    <property type="entry name" value="IRON-SULFUR FLAVOPROTEIN"/>
    <property type="match status" value="1"/>
</dbReference>
<evidence type="ECO:0000256" key="1">
    <source>
        <dbReference type="ARBA" id="ARBA00022630"/>
    </source>
</evidence>
<keyword evidence="1" id="KW-0285">Flavoprotein</keyword>
<dbReference type="InterPro" id="IPR051796">
    <property type="entry name" value="ISF_SsuE-like"/>
</dbReference>
<dbReference type="Gene3D" id="3.40.50.360">
    <property type="match status" value="1"/>
</dbReference>
<evidence type="ECO:0000259" key="3">
    <source>
        <dbReference type="Pfam" id="PF03358"/>
    </source>
</evidence>
<dbReference type="AlphaFoldDB" id="A0A0W8G7U1"/>
<gene>
    <name evidence="4" type="ORF">ASZ90_000884</name>
</gene>
<evidence type="ECO:0000256" key="2">
    <source>
        <dbReference type="ARBA" id="ARBA00022643"/>
    </source>
</evidence>
<dbReference type="GO" id="GO:0016491">
    <property type="term" value="F:oxidoreductase activity"/>
    <property type="evidence" value="ECO:0007669"/>
    <property type="project" value="InterPro"/>
</dbReference>
<dbReference type="Pfam" id="PF03358">
    <property type="entry name" value="FMN_red"/>
    <property type="match status" value="1"/>
</dbReference>
<feature type="domain" description="NADPH-dependent FMN reductase-like" evidence="3">
    <location>
        <begin position="1"/>
        <end position="109"/>
    </location>
</feature>
<proteinExistence type="predicted"/>